<feature type="region of interest" description="Disordered" evidence="1">
    <location>
        <begin position="136"/>
        <end position="159"/>
    </location>
</feature>
<dbReference type="EMBL" id="JBHUHF010000001">
    <property type="protein sequence ID" value="MFD2025601.1"/>
    <property type="molecule type" value="Genomic_DNA"/>
</dbReference>
<feature type="region of interest" description="Disordered" evidence="1">
    <location>
        <begin position="83"/>
        <end position="117"/>
    </location>
</feature>
<feature type="compositionally biased region" description="Low complexity" evidence="1">
    <location>
        <begin position="83"/>
        <end position="94"/>
    </location>
</feature>
<organism evidence="3 4">
    <name type="scientific">Promicromonospora aerolata</name>
    <dbReference type="NCBI Taxonomy" id="195749"/>
    <lineage>
        <taxon>Bacteria</taxon>
        <taxon>Bacillati</taxon>
        <taxon>Actinomycetota</taxon>
        <taxon>Actinomycetes</taxon>
        <taxon>Micrococcales</taxon>
        <taxon>Promicromonosporaceae</taxon>
        <taxon>Promicromonospora</taxon>
    </lineage>
</organism>
<protein>
    <submittedName>
        <fullName evidence="3">Uncharacterized protein</fullName>
    </submittedName>
</protein>
<dbReference type="RefSeq" id="WP_377197481.1">
    <property type="nucleotide sequence ID" value="NZ_JBHUHF010000001.1"/>
</dbReference>
<dbReference type="Proteomes" id="UP001597338">
    <property type="component" value="Unassembled WGS sequence"/>
</dbReference>
<proteinExistence type="predicted"/>
<evidence type="ECO:0000313" key="4">
    <source>
        <dbReference type="Proteomes" id="UP001597338"/>
    </source>
</evidence>
<keyword evidence="4" id="KW-1185">Reference proteome</keyword>
<evidence type="ECO:0000256" key="2">
    <source>
        <dbReference type="SAM" id="Phobius"/>
    </source>
</evidence>
<sequence length="263" mass="27256">MTRNSRSTLEPVDESWVAHLRDLSSDVAPPTSANPHAMSRVAIRRTRNRRAVLTTGGGVLTVAAVAGAAFALNGPTPPGALLPGGSASVSTSASKDSKPAAAEELQGSAPGSVPDGWNVHELEGLTYALPSEIVANGPVQDEPGETSDMWHSREDPDSPPFLRIAYVTPDNEFYDSKAGGLTQTPGPGATSFDLPGSSLASVEEGTDALFEAAGGDPDAKSSATPVRILVHRADGPGRYVITMNLPAKDSDLVDTFIDTLTVD</sequence>
<gene>
    <name evidence="3" type="ORF">ACFSL2_08765</name>
</gene>
<feature type="transmembrane region" description="Helical" evidence="2">
    <location>
        <begin position="51"/>
        <end position="72"/>
    </location>
</feature>
<evidence type="ECO:0000256" key="1">
    <source>
        <dbReference type="SAM" id="MobiDB-lite"/>
    </source>
</evidence>
<evidence type="ECO:0000313" key="3">
    <source>
        <dbReference type="EMBL" id="MFD2025601.1"/>
    </source>
</evidence>
<name>A0ABW4V6Y8_9MICO</name>
<accession>A0ABW4V6Y8</accession>
<keyword evidence="2" id="KW-0812">Transmembrane</keyword>
<keyword evidence="2" id="KW-0472">Membrane</keyword>
<keyword evidence="2" id="KW-1133">Transmembrane helix</keyword>
<reference evidence="4" key="1">
    <citation type="journal article" date="2019" name="Int. J. Syst. Evol. Microbiol.">
        <title>The Global Catalogue of Microorganisms (GCM) 10K type strain sequencing project: providing services to taxonomists for standard genome sequencing and annotation.</title>
        <authorList>
            <consortium name="The Broad Institute Genomics Platform"/>
            <consortium name="The Broad Institute Genome Sequencing Center for Infectious Disease"/>
            <person name="Wu L."/>
            <person name="Ma J."/>
        </authorList>
    </citation>
    <scope>NUCLEOTIDE SEQUENCE [LARGE SCALE GENOMIC DNA]</scope>
    <source>
        <strain evidence="4">CCM 7043</strain>
    </source>
</reference>
<comment type="caution">
    <text evidence="3">The sequence shown here is derived from an EMBL/GenBank/DDBJ whole genome shotgun (WGS) entry which is preliminary data.</text>
</comment>